<dbReference type="InterPro" id="IPR000086">
    <property type="entry name" value="NUDIX_hydrolase_dom"/>
</dbReference>
<dbReference type="Gene3D" id="3.90.79.10">
    <property type="entry name" value="Nucleoside Triphosphate Pyrophosphohydrolase"/>
    <property type="match status" value="1"/>
</dbReference>
<evidence type="ECO:0000256" key="1">
    <source>
        <dbReference type="ARBA" id="ARBA00001946"/>
    </source>
</evidence>
<dbReference type="PROSITE" id="PS51462">
    <property type="entry name" value="NUDIX"/>
    <property type="match status" value="1"/>
</dbReference>
<dbReference type="GO" id="GO:0016787">
    <property type="term" value="F:hydrolase activity"/>
    <property type="evidence" value="ECO:0007669"/>
    <property type="project" value="UniProtKB-KW"/>
</dbReference>
<sequence length="179" mass="19611">MTTPDFVLELRKKIGHAELWLPGTTAIVVRALDPDSGEATIPPHGWSRMIHDCTAVEVLCVKRADTGAWTPVTGIVDPREEPAIAAVRETEEEAAVSARVDRLISVDVVGPITYENGDVSSYLDTAFVLEWNEGEPEPRDGENTEAVFLRANALPKMNKRFQRLIAKALSGSVIADFED</sequence>
<name>N6W7X1_9ACTO</name>
<dbReference type="Proteomes" id="UP000013015">
    <property type="component" value="Unassembled WGS sequence"/>
</dbReference>
<accession>N6W7X1</accession>
<dbReference type="RefSeq" id="WP_005962423.1">
    <property type="nucleotide sequence ID" value="NZ_CP040505.1"/>
</dbReference>
<dbReference type="eggNOG" id="COG1051">
    <property type="taxonomic scope" value="Bacteria"/>
</dbReference>
<dbReference type="PATRIC" id="fig|888050.3.peg.664"/>
<dbReference type="OrthoDB" id="9814308at2"/>
<dbReference type="AlphaFoldDB" id="N6W7X1"/>
<dbReference type="Pfam" id="PF00293">
    <property type="entry name" value="NUDIX"/>
    <property type="match status" value="1"/>
</dbReference>
<keyword evidence="2" id="KW-0378">Hydrolase</keyword>
<gene>
    <name evidence="4" type="ORF">HMPREF9004_0694</name>
</gene>
<organism evidence="4 5">
    <name type="scientific">Schaalia cardiffensis F0333</name>
    <dbReference type="NCBI Taxonomy" id="888050"/>
    <lineage>
        <taxon>Bacteria</taxon>
        <taxon>Bacillati</taxon>
        <taxon>Actinomycetota</taxon>
        <taxon>Actinomycetes</taxon>
        <taxon>Actinomycetales</taxon>
        <taxon>Actinomycetaceae</taxon>
        <taxon>Schaalia</taxon>
    </lineage>
</organism>
<dbReference type="STRING" id="888050.HMPREF9004_0694"/>
<dbReference type="CDD" id="cd18879">
    <property type="entry name" value="NUDIX_Hydrolase"/>
    <property type="match status" value="1"/>
</dbReference>
<evidence type="ECO:0000259" key="3">
    <source>
        <dbReference type="PROSITE" id="PS51462"/>
    </source>
</evidence>
<dbReference type="PANTHER" id="PTHR43046:SF16">
    <property type="entry name" value="ADP-RIBOSE PYROPHOSPHATASE YJHB-RELATED"/>
    <property type="match status" value="1"/>
</dbReference>
<protein>
    <submittedName>
        <fullName evidence="4">Mutt/nudix family protein</fullName>
    </submittedName>
</protein>
<evidence type="ECO:0000313" key="5">
    <source>
        <dbReference type="Proteomes" id="UP000013015"/>
    </source>
</evidence>
<dbReference type="InterPro" id="IPR015797">
    <property type="entry name" value="NUDIX_hydrolase-like_dom_sf"/>
</dbReference>
<proteinExistence type="predicted"/>
<dbReference type="EMBL" id="AQHZ01000010">
    <property type="protein sequence ID" value="ENO18645.1"/>
    <property type="molecule type" value="Genomic_DNA"/>
</dbReference>
<evidence type="ECO:0000256" key="2">
    <source>
        <dbReference type="ARBA" id="ARBA00022801"/>
    </source>
</evidence>
<comment type="caution">
    <text evidence="4">The sequence shown here is derived from an EMBL/GenBank/DDBJ whole genome shotgun (WGS) entry which is preliminary data.</text>
</comment>
<dbReference type="PANTHER" id="PTHR43046">
    <property type="entry name" value="GDP-MANNOSE MANNOSYL HYDROLASE"/>
    <property type="match status" value="1"/>
</dbReference>
<evidence type="ECO:0000313" key="4">
    <source>
        <dbReference type="EMBL" id="ENO18645.1"/>
    </source>
</evidence>
<keyword evidence="5" id="KW-1185">Reference proteome</keyword>
<comment type="cofactor">
    <cofactor evidence="1">
        <name>Mg(2+)</name>
        <dbReference type="ChEBI" id="CHEBI:18420"/>
    </cofactor>
</comment>
<feature type="domain" description="Nudix hydrolase" evidence="3">
    <location>
        <begin position="19"/>
        <end position="171"/>
    </location>
</feature>
<reference evidence="4 5" key="1">
    <citation type="submission" date="2013-03" db="EMBL/GenBank/DDBJ databases">
        <title>Reference genome for the Human Microbiome Project.</title>
        <authorList>
            <person name="Aqrawi P."/>
            <person name="Ayvaz T."/>
            <person name="Bess C."/>
            <person name="Blankenburg K."/>
            <person name="Coyle M."/>
            <person name="Deng J."/>
            <person name="Forbes L."/>
            <person name="Fowler G."/>
            <person name="Francisco L."/>
            <person name="Fu Q."/>
            <person name="Gibbs R."/>
            <person name="Gross S."/>
            <person name="Gubbala S."/>
            <person name="Hale W."/>
            <person name="Hemphill L."/>
            <person name="Highlander S."/>
            <person name="Hirani K."/>
            <person name="Jackson L."/>
            <person name="Jakkamsetti A."/>
            <person name="Javaid M."/>
            <person name="Jayaseelan J.C."/>
            <person name="Jiang H."/>
            <person name="Joshi V."/>
            <person name="Korchina V."/>
            <person name="Kovar C."/>
            <person name="Lara F."/>
            <person name="Lee S."/>
            <person name="Liu Y."/>
            <person name="Mata R."/>
            <person name="Mathew T."/>
            <person name="Munidasa M."/>
            <person name="Muzny D."/>
            <person name="Nazareth L."/>
            <person name="Ngo R."/>
            <person name="Nguyen L."/>
            <person name="Nguyen N."/>
            <person name="Okwuonu G."/>
            <person name="Ongeri F."/>
            <person name="Palculict T."/>
            <person name="Patil S."/>
            <person name="Petrosino J."/>
            <person name="Pham C."/>
            <person name="Pham P."/>
            <person name="Pu L.-L."/>
            <person name="Qin X."/>
            <person name="Qu J."/>
            <person name="Reid J."/>
            <person name="Ross M."/>
            <person name="Ruth R."/>
            <person name="Saada N."/>
            <person name="San Lucas F."/>
            <person name="Santibanez J."/>
            <person name="Shang Y."/>
            <person name="Simmons D."/>
            <person name="Song X.-Z."/>
            <person name="Tang L.-Y."/>
            <person name="Thornton R."/>
            <person name="Warren J."/>
            <person name="Weissenberger G."/>
            <person name="Wilczek-Boney K."/>
            <person name="Worley K."/>
            <person name="Youmans B."/>
            <person name="Zhang J."/>
            <person name="Zhang L."/>
            <person name="Zhao Z."/>
            <person name="Zhou C."/>
            <person name="Zhu D."/>
            <person name="Zhu Y."/>
        </authorList>
    </citation>
    <scope>NUCLEOTIDE SEQUENCE [LARGE SCALE GENOMIC DNA]</scope>
    <source>
        <strain evidence="4 5">F0333</strain>
    </source>
</reference>
<dbReference type="HOGENOM" id="CLU_037162_7_3_11"/>
<dbReference type="SUPFAM" id="SSF55811">
    <property type="entry name" value="Nudix"/>
    <property type="match status" value="1"/>
</dbReference>